<evidence type="ECO:0000313" key="5">
    <source>
        <dbReference type="EMBL" id="CAH0416659.1"/>
    </source>
</evidence>
<evidence type="ECO:0000313" key="6">
    <source>
        <dbReference type="Proteomes" id="UP000789707"/>
    </source>
</evidence>
<keyword evidence="5" id="KW-0808">Transferase</keyword>
<accession>A0ABM8Z5J5</accession>
<feature type="domain" description="Cell envelope-related transcriptional attenuator" evidence="4">
    <location>
        <begin position="110"/>
        <end position="260"/>
    </location>
</feature>
<dbReference type="Pfam" id="PF03816">
    <property type="entry name" value="LytR_cpsA_psr"/>
    <property type="match status" value="1"/>
</dbReference>
<dbReference type="GO" id="GO:0016740">
    <property type="term" value="F:transferase activity"/>
    <property type="evidence" value="ECO:0007669"/>
    <property type="project" value="UniProtKB-KW"/>
</dbReference>
<dbReference type="PANTHER" id="PTHR33392:SF6">
    <property type="entry name" value="POLYISOPRENYL-TEICHOIC ACID--PEPTIDOGLYCAN TEICHOIC ACID TRANSFERASE TAGU"/>
    <property type="match status" value="1"/>
</dbReference>
<gene>
    <name evidence="5" type="primary">tagU_2</name>
    <name evidence="5" type="ORF">WFA24289_00967</name>
</gene>
<keyword evidence="3" id="KW-1133">Transmembrane helix</keyword>
<organism evidence="5 6">
    <name type="scientific">Periweissella fabaria</name>
    <dbReference type="NCBI Taxonomy" id="546157"/>
    <lineage>
        <taxon>Bacteria</taxon>
        <taxon>Bacillati</taxon>
        <taxon>Bacillota</taxon>
        <taxon>Bacilli</taxon>
        <taxon>Lactobacillales</taxon>
        <taxon>Lactobacillaceae</taxon>
        <taxon>Periweissella</taxon>
    </lineage>
</organism>
<dbReference type="EMBL" id="CAKKNS010000003">
    <property type="protein sequence ID" value="CAH0416659.1"/>
    <property type="molecule type" value="Genomic_DNA"/>
</dbReference>
<dbReference type="PANTHER" id="PTHR33392">
    <property type="entry name" value="POLYISOPRENYL-TEICHOIC ACID--PEPTIDOGLYCAN TEICHOIC ACID TRANSFERASE TAGU"/>
    <property type="match status" value="1"/>
</dbReference>
<sequence length="372" mass="41379">MENRPNDNQLPSRIRNHNNENNNKPKQKKKKHTTLKVIITIIVLMLLGGGVFAFNVYRNARNALDSTYNPLAKGFKRARDVSDVLKEGRPFSILLMGTDTGDFGRSYTGRTDSLILATINPKDKTTTMMSLPRDWMISIPGSESYGMQKLNAAYEFPLNGKGHPETAISAVQDLLNVPIDFYAVINMGGLVKTVDKVGGVDVVSPLSFEFAGYTFVKGKEYHLYGKKALEFSRMRDDDPQGDYGRQMRQRLILTALLKKSDKVQSLFTPGFFESISSNIRTNLSFNDIMTLVAKYRSAKDSITSTNIQGIQYLYRGQSFQVVSPAAQQNATDTLRKSLNISQANTGNRFASKNPSSVAETIPSYARIQASGQ</sequence>
<dbReference type="Proteomes" id="UP000789707">
    <property type="component" value="Unassembled WGS sequence"/>
</dbReference>
<evidence type="ECO:0000256" key="2">
    <source>
        <dbReference type="SAM" id="MobiDB-lite"/>
    </source>
</evidence>
<proteinExistence type="inferred from homology"/>
<dbReference type="InterPro" id="IPR004474">
    <property type="entry name" value="LytR_CpsA_psr"/>
</dbReference>
<comment type="similarity">
    <text evidence="1">Belongs to the LytR/CpsA/Psr (LCP) family.</text>
</comment>
<dbReference type="Gene3D" id="3.40.630.190">
    <property type="entry name" value="LCP protein"/>
    <property type="match status" value="1"/>
</dbReference>
<evidence type="ECO:0000256" key="3">
    <source>
        <dbReference type="SAM" id="Phobius"/>
    </source>
</evidence>
<keyword evidence="3" id="KW-0472">Membrane</keyword>
<protein>
    <submittedName>
        <fullName evidence="5">Polyisoprenyl-teichoic acid--peptidoglycan teichoic acid transferase TagU</fullName>
        <ecNumber evidence="5">2.7.8.-</ecNumber>
    </submittedName>
</protein>
<keyword evidence="6" id="KW-1185">Reference proteome</keyword>
<evidence type="ECO:0000259" key="4">
    <source>
        <dbReference type="Pfam" id="PF03816"/>
    </source>
</evidence>
<keyword evidence="3" id="KW-0812">Transmembrane</keyword>
<dbReference type="EC" id="2.7.8.-" evidence="5"/>
<dbReference type="NCBIfam" id="TIGR00350">
    <property type="entry name" value="lytR_cpsA_psr"/>
    <property type="match status" value="1"/>
</dbReference>
<reference evidence="5 6" key="1">
    <citation type="submission" date="2021-11" db="EMBL/GenBank/DDBJ databases">
        <authorList>
            <person name="Depoorter E."/>
        </authorList>
    </citation>
    <scope>NUCLEOTIDE SEQUENCE [LARGE SCALE GENOMIC DNA]</scope>
    <source>
        <strain evidence="5 6">LMG 24289</strain>
    </source>
</reference>
<dbReference type="RefSeq" id="WP_230096699.1">
    <property type="nucleotide sequence ID" value="NZ_CAKKNS010000003.1"/>
</dbReference>
<feature type="region of interest" description="Disordered" evidence="2">
    <location>
        <begin position="1"/>
        <end position="31"/>
    </location>
</feature>
<name>A0ABM8Z5J5_9LACO</name>
<dbReference type="InterPro" id="IPR050922">
    <property type="entry name" value="LytR/CpsA/Psr_CW_biosynth"/>
</dbReference>
<evidence type="ECO:0000256" key="1">
    <source>
        <dbReference type="ARBA" id="ARBA00006068"/>
    </source>
</evidence>
<feature type="compositionally biased region" description="Polar residues" evidence="2">
    <location>
        <begin position="1"/>
        <end position="11"/>
    </location>
</feature>
<comment type="caution">
    <text evidence="5">The sequence shown here is derived from an EMBL/GenBank/DDBJ whole genome shotgun (WGS) entry which is preliminary data.</text>
</comment>
<feature type="transmembrane region" description="Helical" evidence="3">
    <location>
        <begin position="34"/>
        <end position="57"/>
    </location>
</feature>